<sequence length="502" mass="57748">MFEGGDNKSKRTRVFYPTQEIKRGSYESKWGFQRETHPEMQCKYCRNYGHMIKTCVKHIARNAEPTSSGPEMDVSRTEPEKQVQVNAVYELSGNSEQMGKFEEKSGPSSVPRLEDAYETVWGVQNVTHPNYECKYCHNFGHIVQTCVERIGRQSKKLKPRKNVLKNEPEELAEINEFREPSGDFEEKGNGEETLNKADPAALLMPRLEDAYETVWGVQNATHPGYECNYCHNFGHIGRTCVERIGRHGKKLKPRKNVLKNEAEQQAQFNEVHEPSGNFKQKAKLENADLVASVMPFSGYSKDARKNEPEELAEINEFREPSGDFEEKGNDEETLNKADPAALLMPRVPEEELAAFREERERRRAEVMAKSDPEKCIDNDSRLPEESRYRKPPRKVDEDDFSLSESDEDETNSQGSCKIPETTVDDFSTNKEVESECQDAERIMFKREPKEYEKCDTECSAMKDANIQNDDEIRDTASFGQNNNDENQKLTRLLKNKLHITEN</sequence>
<name>A0AC34QQ92_9BILA</name>
<dbReference type="Proteomes" id="UP000887576">
    <property type="component" value="Unplaced"/>
</dbReference>
<accession>A0AC34QQ92</accession>
<protein>
    <submittedName>
        <fullName evidence="2">CCHC-type domain-containing protein</fullName>
    </submittedName>
</protein>
<evidence type="ECO:0000313" key="2">
    <source>
        <dbReference type="WBParaSite" id="JU765_v2.g1835.t1"/>
    </source>
</evidence>
<organism evidence="1 2">
    <name type="scientific">Panagrolaimus sp. JU765</name>
    <dbReference type="NCBI Taxonomy" id="591449"/>
    <lineage>
        <taxon>Eukaryota</taxon>
        <taxon>Metazoa</taxon>
        <taxon>Ecdysozoa</taxon>
        <taxon>Nematoda</taxon>
        <taxon>Chromadorea</taxon>
        <taxon>Rhabditida</taxon>
        <taxon>Tylenchina</taxon>
        <taxon>Panagrolaimomorpha</taxon>
        <taxon>Panagrolaimoidea</taxon>
        <taxon>Panagrolaimidae</taxon>
        <taxon>Panagrolaimus</taxon>
    </lineage>
</organism>
<reference evidence="2" key="1">
    <citation type="submission" date="2022-11" db="UniProtKB">
        <authorList>
            <consortium name="WormBaseParasite"/>
        </authorList>
    </citation>
    <scope>IDENTIFICATION</scope>
</reference>
<dbReference type="WBParaSite" id="JU765_v2.g1835.t1">
    <property type="protein sequence ID" value="JU765_v2.g1835.t1"/>
    <property type="gene ID" value="JU765_v2.g1835"/>
</dbReference>
<evidence type="ECO:0000313" key="1">
    <source>
        <dbReference type="Proteomes" id="UP000887576"/>
    </source>
</evidence>
<proteinExistence type="predicted"/>